<accession>A0A226DH69</accession>
<comment type="caution">
    <text evidence="2">The sequence shown here is derived from an EMBL/GenBank/DDBJ whole genome shotgun (WGS) entry which is preliminary data.</text>
</comment>
<proteinExistence type="predicted"/>
<name>A0A226DH69_FOLCA</name>
<keyword evidence="1" id="KW-0812">Transmembrane</keyword>
<keyword evidence="1" id="KW-0472">Membrane</keyword>
<keyword evidence="3" id="KW-1185">Reference proteome</keyword>
<feature type="transmembrane region" description="Helical" evidence="1">
    <location>
        <begin position="90"/>
        <end position="114"/>
    </location>
</feature>
<reference evidence="2 3" key="1">
    <citation type="submission" date="2015-12" db="EMBL/GenBank/DDBJ databases">
        <title>The genome of Folsomia candida.</title>
        <authorList>
            <person name="Faddeeva A."/>
            <person name="Derks M.F."/>
            <person name="Anvar Y."/>
            <person name="Smit S."/>
            <person name="Van Straalen N."/>
            <person name="Roelofs D."/>
        </authorList>
    </citation>
    <scope>NUCLEOTIDE SEQUENCE [LARGE SCALE GENOMIC DNA]</scope>
    <source>
        <strain evidence="2 3">VU population</strain>
        <tissue evidence="2">Whole body</tissue>
    </source>
</reference>
<evidence type="ECO:0000313" key="3">
    <source>
        <dbReference type="Proteomes" id="UP000198287"/>
    </source>
</evidence>
<evidence type="ECO:0000256" key="1">
    <source>
        <dbReference type="SAM" id="Phobius"/>
    </source>
</evidence>
<dbReference type="AlphaFoldDB" id="A0A226DH69"/>
<organism evidence="2 3">
    <name type="scientific">Folsomia candida</name>
    <name type="common">Springtail</name>
    <dbReference type="NCBI Taxonomy" id="158441"/>
    <lineage>
        <taxon>Eukaryota</taxon>
        <taxon>Metazoa</taxon>
        <taxon>Ecdysozoa</taxon>
        <taxon>Arthropoda</taxon>
        <taxon>Hexapoda</taxon>
        <taxon>Collembola</taxon>
        <taxon>Entomobryomorpha</taxon>
        <taxon>Isotomoidea</taxon>
        <taxon>Isotomidae</taxon>
        <taxon>Proisotominae</taxon>
        <taxon>Folsomia</taxon>
    </lineage>
</organism>
<evidence type="ECO:0000313" key="2">
    <source>
        <dbReference type="EMBL" id="OXA43526.1"/>
    </source>
</evidence>
<feature type="transmembrane region" description="Helical" evidence="1">
    <location>
        <begin position="6"/>
        <end position="27"/>
    </location>
</feature>
<keyword evidence="1" id="KW-1133">Transmembrane helix</keyword>
<gene>
    <name evidence="2" type="ORF">Fcan01_21838</name>
</gene>
<protein>
    <submittedName>
        <fullName evidence="2">Uncharacterized protein</fullName>
    </submittedName>
</protein>
<dbReference type="EMBL" id="LNIX01000022">
    <property type="protein sequence ID" value="OXA43526.1"/>
    <property type="molecule type" value="Genomic_DNA"/>
</dbReference>
<sequence>MKRKGVVGGGGRFVLLLVLGLCGFCWVEGSLDRSDAVIGASHPYESWSRPPQGGWGGGTQGSYYHYHVPLVGQQQGWGWAAEGGKGGHDILLWVLVGLLALAALGSLLLPLLLIPLGLSLLALLMGGMMMMAGGGMMMMMMMMMMPQPQAARTELVGRALETVSKMVAGDTEGAVSNLLSTLELESYCPERAVCNMGHSLAGLPLPGGLGAAEWMGEGVQTVGNWGKKGWSLMAPYFLPATKNVRLGRMVKRMEKAFWAGLLTGNCARLEKRCKRLREKNHHLNHPHDYWNFQNGTILTTTTAPTTPQLLGENDPQPHVVIVDENNQNDLSHHHFVKPTFSTPTILV</sequence>
<dbReference type="Proteomes" id="UP000198287">
    <property type="component" value="Unassembled WGS sequence"/>
</dbReference>
<feature type="transmembrane region" description="Helical" evidence="1">
    <location>
        <begin position="120"/>
        <end position="142"/>
    </location>
</feature>